<feature type="domain" description="Peptidase S26" evidence="8">
    <location>
        <begin position="20"/>
        <end position="235"/>
    </location>
</feature>
<comment type="caution">
    <text evidence="9">The sequence shown here is derived from an EMBL/GenBank/DDBJ whole genome shotgun (WGS) entry which is preliminary data.</text>
</comment>
<evidence type="ECO:0000256" key="7">
    <source>
        <dbReference type="RuleBase" id="RU362042"/>
    </source>
</evidence>
<dbReference type="NCBIfam" id="TIGR02227">
    <property type="entry name" value="sigpep_I_bact"/>
    <property type="match status" value="1"/>
</dbReference>
<proteinExistence type="inferred from homology"/>
<accession>A0A4R2PF83</accession>
<protein>
    <recommendedName>
        <fullName evidence="4 7">Signal peptidase I</fullName>
        <ecNumber evidence="3 7">3.4.21.89</ecNumber>
    </recommendedName>
</protein>
<evidence type="ECO:0000256" key="6">
    <source>
        <dbReference type="PIRSR" id="PIRSR600223-1"/>
    </source>
</evidence>
<dbReference type="GO" id="GO:0009003">
    <property type="term" value="F:signal peptidase activity"/>
    <property type="evidence" value="ECO:0007669"/>
    <property type="project" value="UniProtKB-EC"/>
</dbReference>
<reference evidence="9 10" key="1">
    <citation type="submission" date="2019-03" db="EMBL/GenBank/DDBJ databases">
        <title>Genomic Encyclopedia of Type Strains, Phase IV (KMG-IV): sequencing the most valuable type-strain genomes for metagenomic binning, comparative biology and taxonomic classification.</title>
        <authorList>
            <person name="Goeker M."/>
        </authorList>
    </citation>
    <scope>NUCLEOTIDE SEQUENCE [LARGE SCALE GENOMIC DNA]</scope>
    <source>
        <strain evidence="9 10">DSM 2132</strain>
    </source>
</reference>
<dbReference type="InterPro" id="IPR036286">
    <property type="entry name" value="LexA/Signal_pep-like_sf"/>
</dbReference>
<evidence type="ECO:0000256" key="5">
    <source>
        <dbReference type="ARBA" id="ARBA00022801"/>
    </source>
</evidence>
<sequence length="267" mass="29486">MSAAAGRPGARLWREARPVVAFAAVVLVLALLIRSLLVEPVALTGRSMLPTLLPGDRLWVTKYAYGYNRYSLPAGLVPVDGRLFARPVARGDLIAFRLLRGGGDTFVKRVIGLPGETVRLDRGRVLIDGRPVARTALPALVWPASSGLCPEGVAVSDGQCRVDRWREALPNGVAYQVLDVQKDGSDETTRAFQVPAGHLFVLGDNRDRSKDSRHPLSVGAGYVPLDRVLGRVDRVLYSRPPQAAPVWRLWGQRDERAFRPDRWWKEL</sequence>
<dbReference type="InterPro" id="IPR019758">
    <property type="entry name" value="Pept_S26A_signal_pept_1_CS"/>
</dbReference>
<dbReference type="Proteomes" id="UP000295399">
    <property type="component" value="Unassembled WGS sequence"/>
</dbReference>
<dbReference type="Gene3D" id="2.10.109.10">
    <property type="entry name" value="Umud Fragment, subunit A"/>
    <property type="match status" value="1"/>
</dbReference>
<evidence type="ECO:0000313" key="10">
    <source>
        <dbReference type="Proteomes" id="UP000295399"/>
    </source>
</evidence>
<dbReference type="Pfam" id="PF10502">
    <property type="entry name" value="Peptidase_S26"/>
    <property type="match status" value="1"/>
</dbReference>
<dbReference type="AlphaFoldDB" id="A0A4R2PF83"/>
<comment type="similarity">
    <text evidence="2 7">Belongs to the peptidase S26 family.</text>
</comment>
<dbReference type="PANTHER" id="PTHR43390">
    <property type="entry name" value="SIGNAL PEPTIDASE I"/>
    <property type="match status" value="1"/>
</dbReference>
<evidence type="ECO:0000259" key="8">
    <source>
        <dbReference type="Pfam" id="PF10502"/>
    </source>
</evidence>
<dbReference type="FunCoup" id="A0A4R2PF83">
    <property type="interactions" value="324"/>
</dbReference>
<dbReference type="GO" id="GO:0016020">
    <property type="term" value="C:membrane"/>
    <property type="evidence" value="ECO:0007669"/>
    <property type="project" value="UniProtKB-SubCell"/>
</dbReference>
<dbReference type="RefSeq" id="WP_132708607.1">
    <property type="nucleotide sequence ID" value="NZ_JACIGF010000006.1"/>
</dbReference>
<evidence type="ECO:0000256" key="2">
    <source>
        <dbReference type="ARBA" id="ARBA00009370"/>
    </source>
</evidence>
<dbReference type="PRINTS" id="PR00727">
    <property type="entry name" value="LEADERPTASE"/>
</dbReference>
<dbReference type="PANTHER" id="PTHR43390:SF1">
    <property type="entry name" value="CHLOROPLAST PROCESSING PEPTIDASE"/>
    <property type="match status" value="1"/>
</dbReference>
<dbReference type="GO" id="GO:0006465">
    <property type="term" value="P:signal peptide processing"/>
    <property type="evidence" value="ECO:0007669"/>
    <property type="project" value="InterPro"/>
</dbReference>
<comment type="catalytic activity">
    <reaction evidence="1 7">
        <text>Cleavage of hydrophobic, N-terminal signal or leader sequences from secreted and periplasmic proteins.</text>
        <dbReference type="EC" id="3.4.21.89"/>
    </reaction>
</comment>
<keyword evidence="10" id="KW-1185">Reference proteome</keyword>
<evidence type="ECO:0000313" key="9">
    <source>
        <dbReference type="EMBL" id="TCP33942.1"/>
    </source>
</evidence>
<evidence type="ECO:0000256" key="3">
    <source>
        <dbReference type="ARBA" id="ARBA00013208"/>
    </source>
</evidence>
<dbReference type="InterPro" id="IPR019533">
    <property type="entry name" value="Peptidase_S26"/>
</dbReference>
<keyword evidence="5 7" id="KW-0378">Hydrolase</keyword>
<gene>
    <name evidence="9" type="ORF">EV659_106100</name>
</gene>
<feature type="active site" evidence="6">
    <location>
        <position position="47"/>
    </location>
</feature>
<feature type="active site" evidence="6">
    <location>
        <position position="108"/>
    </location>
</feature>
<dbReference type="CDD" id="cd06530">
    <property type="entry name" value="S26_SPase_I"/>
    <property type="match status" value="1"/>
</dbReference>
<dbReference type="InParanoid" id="A0A4R2PF83"/>
<dbReference type="OrthoDB" id="9815782at2"/>
<dbReference type="GO" id="GO:0004252">
    <property type="term" value="F:serine-type endopeptidase activity"/>
    <property type="evidence" value="ECO:0007669"/>
    <property type="project" value="InterPro"/>
</dbReference>
<dbReference type="InterPro" id="IPR000223">
    <property type="entry name" value="Pept_S26A_signal_pept_1"/>
</dbReference>
<keyword evidence="7" id="KW-0645">Protease</keyword>
<name>A0A4R2PF83_RHOSA</name>
<comment type="subcellular location">
    <subcellularLocation>
        <location evidence="7">Membrane</location>
        <topology evidence="7">Single-pass type II membrane protein</topology>
    </subcellularLocation>
</comment>
<dbReference type="SUPFAM" id="SSF51306">
    <property type="entry name" value="LexA/Signal peptidase"/>
    <property type="match status" value="1"/>
</dbReference>
<dbReference type="EMBL" id="SLXO01000006">
    <property type="protein sequence ID" value="TCP33942.1"/>
    <property type="molecule type" value="Genomic_DNA"/>
</dbReference>
<dbReference type="PROSITE" id="PS00761">
    <property type="entry name" value="SPASE_I_3"/>
    <property type="match status" value="1"/>
</dbReference>
<evidence type="ECO:0000256" key="4">
    <source>
        <dbReference type="ARBA" id="ARBA00019232"/>
    </source>
</evidence>
<dbReference type="InterPro" id="IPR019757">
    <property type="entry name" value="Pept_S26A_signal_pept_1_Lys-AS"/>
</dbReference>
<organism evidence="9 10">
    <name type="scientific">Rhodothalassium salexigens DSM 2132</name>
    <dbReference type="NCBI Taxonomy" id="1188247"/>
    <lineage>
        <taxon>Bacteria</taxon>
        <taxon>Pseudomonadati</taxon>
        <taxon>Pseudomonadota</taxon>
        <taxon>Alphaproteobacteria</taxon>
        <taxon>Rhodothalassiales</taxon>
        <taxon>Rhodothalassiaceae</taxon>
        <taxon>Rhodothalassium</taxon>
    </lineage>
</organism>
<dbReference type="EC" id="3.4.21.89" evidence="3 7"/>
<dbReference type="PROSITE" id="PS00760">
    <property type="entry name" value="SPASE_I_2"/>
    <property type="match status" value="1"/>
</dbReference>
<evidence type="ECO:0000256" key="1">
    <source>
        <dbReference type="ARBA" id="ARBA00000677"/>
    </source>
</evidence>